<protein>
    <recommendedName>
        <fullName evidence="4">Coiled-coil domain-containing protein 186</fullName>
    </recommendedName>
</protein>
<dbReference type="PANTHER" id="PTHR18911:SF5">
    <property type="entry name" value="COILED-COIL DOMAIN-CONTAINING PROTEIN 186"/>
    <property type="match status" value="1"/>
</dbReference>
<organism evidence="2 3">
    <name type="scientific">Lasius platythorax</name>
    <dbReference type="NCBI Taxonomy" id="488582"/>
    <lineage>
        <taxon>Eukaryota</taxon>
        <taxon>Metazoa</taxon>
        <taxon>Ecdysozoa</taxon>
        <taxon>Arthropoda</taxon>
        <taxon>Hexapoda</taxon>
        <taxon>Insecta</taxon>
        <taxon>Pterygota</taxon>
        <taxon>Neoptera</taxon>
        <taxon>Endopterygota</taxon>
        <taxon>Hymenoptera</taxon>
        <taxon>Apocrita</taxon>
        <taxon>Aculeata</taxon>
        <taxon>Formicoidea</taxon>
        <taxon>Formicidae</taxon>
        <taxon>Formicinae</taxon>
        <taxon>Lasius</taxon>
        <taxon>Lasius</taxon>
    </lineage>
</organism>
<name>A0AAV2NPA0_9HYME</name>
<dbReference type="Proteomes" id="UP001497644">
    <property type="component" value="Chromosome 3"/>
</dbReference>
<dbReference type="GO" id="GO:0031267">
    <property type="term" value="F:small GTPase binding"/>
    <property type="evidence" value="ECO:0007669"/>
    <property type="project" value="TreeGrafter"/>
</dbReference>
<dbReference type="AlphaFoldDB" id="A0AAV2NPA0"/>
<evidence type="ECO:0000313" key="2">
    <source>
        <dbReference type="EMBL" id="CAL1682134.1"/>
    </source>
</evidence>
<feature type="coiled-coil region" evidence="1">
    <location>
        <begin position="921"/>
        <end position="1005"/>
    </location>
</feature>
<proteinExistence type="predicted"/>
<evidence type="ECO:0000256" key="1">
    <source>
        <dbReference type="SAM" id="Coils"/>
    </source>
</evidence>
<dbReference type="GO" id="GO:0099518">
    <property type="term" value="P:vesicle cytoskeletal trafficking"/>
    <property type="evidence" value="ECO:0007669"/>
    <property type="project" value="TreeGrafter"/>
</dbReference>
<feature type="coiled-coil region" evidence="1">
    <location>
        <begin position="520"/>
        <end position="587"/>
    </location>
</feature>
<dbReference type="InterPro" id="IPR038830">
    <property type="entry name" value="CCDC186"/>
</dbReference>
<dbReference type="PANTHER" id="PTHR18911">
    <property type="entry name" value="CTCL TUMOR ANTIGEN HD-CL-01"/>
    <property type="match status" value="1"/>
</dbReference>
<reference evidence="2" key="1">
    <citation type="submission" date="2024-04" db="EMBL/GenBank/DDBJ databases">
        <authorList>
            <consortium name="Molecular Ecology Group"/>
        </authorList>
    </citation>
    <scope>NUCLEOTIDE SEQUENCE</scope>
</reference>
<accession>A0AAV2NPA0</accession>
<sequence>MSEKSEFLDETNFIKRCDSVNFIAKQDIRLTEGTTMQNDVLQIQNNHCRSNIFRSKSDSALSTKNDGRLKLDPMTDDINLLTRFNVDKSIINIPNTKLRTYHLSSSESRLSYDNGSLHDSISNSTSISLSKIPVLSLDLFLVRNKVNKSENDVCAYRNIARACTDEEKTLFNQSSKVKNLLSTLQYSANEEVINVCENNLIKDKHDKNYFKEQTAETNIFKTEQSCKEIIDLQSQINNNETLNEKNEDEEKDLCKKNGSNSTLTLNAHVQNSLTSRPTLADDSKLVKMSLLTNPKTLMQSNVHLLNKSRNFFNFITEKSTNIMEKALLPQHLALKYSHISKSIETNAMMGFYTNDKSLKDTIGETKLDTDLTTNPSNSRTINCMMEPNHDKNKDKLDSVTNSEIEINLSTCIKENKICNNLENAEPQLHKNLKNEVSNEEEYIFQKDVDRLDCDIISAKAQGDVSVPEINKNKCNFLQREKLHNDMQEENSSDLSTLVESNILQLGSLEHPLYLTLLEDYTSLKCKNAKLLERIEHLEKSNQLNKLFCETQTNTDTKENTDTFTLQIENLEKTINKLTADLNTSLDMQEALKKECIAINKEKENMVMKYVTSEKQSIDSQRATDCAERKVKELLKDQELLQNKLRQTQGERARICNIMDGKCREIADLQKEIEKLKEDTKFKEIKLKWTQSKLKTEMDSQKETQQKLDKALMKINDMKEECEQIRRETQESFRKFQQSEENKAVTLDQQLKEHQARLILERHVTEDKETLRLQLQKELETLKSRQQNLIEENNRLSLKVQESEKARLNNENNLSDLKIVANQRQEQITELLNKVSQLEALKLQLQHKEECIVSAEAQILQLRSTNEELRFDMQACRQKEADMLDFTQKLTDKNVRLQSEFITIQTKASYLESEHGPLHDCINELTNKIKVLEEDLMQERKKRREECEILAKHVAEQTQRAQNFAQKLEDSQGENAVLKRKHQISIKEMTRELQQCRRKLEMFEAASPSNSLDIASRAGSNTSLTGDTLNGALSDNNANGDHIHSMEPNKQVLMDRIIKLQKINVKRAEKLDFFEEHTQTLIEEIKKKEKIIQNYILHQDFGALACNERDKYKHVKSRRDTAELARHGGIMASVYNHRVSDENMTLELSLEINQKLQAVLEDALLKNITLKDNIDTLGNEIAKLTMQYQQKQIDN</sequence>
<feature type="coiled-coil region" evidence="1">
    <location>
        <begin position="623"/>
        <end position="857"/>
    </location>
</feature>
<evidence type="ECO:0000313" key="3">
    <source>
        <dbReference type="Proteomes" id="UP001497644"/>
    </source>
</evidence>
<gene>
    <name evidence="2" type="ORF">LPLAT_LOCUS8004</name>
</gene>
<keyword evidence="3" id="KW-1185">Reference proteome</keyword>
<keyword evidence="1" id="KW-0175">Coiled coil</keyword>
<evidence type="ECO:0008006" key="4">
    <source>
        <dbReference type="Google" id="ProtNLM"/>
    </source>
</evidence>
<dbReference type="EMBL" id="OZ034826">
    <property type="protein sequence ID" value="CAL1682134.1"/>
    <property type="molecule type" value="Genomic_DNA"/>
</dbReference>
<dbReference type="GO" id="GO:0005802">
    <property type="term" value="C:trans-Golgi network"/>
    <property type="evidence" value="ECO:0007669"/>
    <property type="project" value="TreeGrafter"/>
</dbReference>